<dbReference type="InterPro" id="IPR055298">
    <property type="entry name" value="AtLOH3-like"/>
</dbReference>
<dbReference type="InterPro" id="IPR038765">
    <property type="entry name" value="Papain-like_cys_pep_sf"/>
</dbReference>
<evidence type="ECO:0000256" key="1">
    <source>
        <dbReference type="ARBA" id="ARBA00005234"/>
    </source>
</evidence>
<dbReference type="GeneID" id="140006343"/>
<evidence type="ECO:0000256" key="3">
    <source>
        <dbReference type="ARBA" id="ARBA00022801"/>
    </source>
</evidence>
<dbReference type="InterPro" id="IPR025398">
    <property type="entry name" value="DUF4371"/>
</dbReference>
<dbReference type="Proteomes" id="UP001652660">
    <property type="component" value="Chromosome 5e"/>
</dbReference>
<keyword evidence="3" id="KW-0378">Hydrolase</keyword>
<proteinExistence type="inferred from homology"/>
<dbReference type="Pfam" id="PF14291">
    <property type="entry name" value="DUF4371"/>
    <property type="match status" value="1"/>
</dbReference>
<feature type="domain" description="Ubiquitin-like protease family profile" evidence="4">
    <location>
        <begin position="597"/>
        <end position="838"/>
    </location>
</feature>
<evidence type="ECO:0000313" key="5">
    <source>
        <dbReference type="Proteomes" id="UP001652660"/>
    </source>
</evidence>
<dbReference type="PANTHER" id="PTHR11697">
    <property type="entry name" value="GENERAL TRANSCRIPTION FACTOR 2-RELATED ZINC FINGER PROTEIN"/>
    <property type="match status" value="1"/>
</dbReference>
<dbReference type="PANTHER" id="PTHR11697:SF230">
    <property type="entry name" value="ZINC FINGER, MYM DOMAIN CONTAINING 1"/>
    <property type="match status" value="1"/>
</dbReference>
<dbReference type="InterPro" id="IPR008906">
    <property type="entry name" value="HATC_C_dom"/>
</dbReference>
<dbReference type="InterPro" id="IPR006580">
    <property type="entry name" value="Znf_TTF"/>
</dbReference>
<dbReference type="RefSeq" id="XP_071904260.1">
    <property type="nucleotide sequence ID" value="XM_072048159.1"/>
</dbReference>
<dbReference type="SUPFAM" id="SSF54001">
    <property type="entry name" value="Cysteine proteinases"/>
    <property type="match status" value="1"/>
</dbReference>
<dbReference type="InterPro" id="IPR003653">
    <property type="entry name" value="Peptidase_C48_C"/>
</dbReference>
<dbReference type="Gene3D" id="3.40.395.10">
    <property type="entry name" value="Adenoviral Proteinase, Chain A"/>
    <property type="match status" value="1"/>
</dbReference>
<dbReference type="PROSITE" id="PS50600">
    <property type="entry name" value="ULP_PROTEASE"/>
    <property type="match status" value="1"/>
</dbReference>
<accession>A0ABM4UAF1</accession>
<evidence type="ECO:0000256" key="2">
    <source>
        <dbReference type="ARBA" id="ARBA00022670"/>
    </source>
</evidence>
<sequence length="888" mass="102468">MRRFVRGWFDDYKNWLEYSIEKDAAYCLCCYLYRPDVGEQSGGDSFIKEGFTNWKKKDRFDVHVGGPNSAHNLSWSKCQSLLNQGLAFRGHDESDISENQGNFLELLHFLAGHNDDIKKVVLENAPKNLKLIAPDIQKDISNALASETTSIIVNDIGHGLFAILCDESRDASTKEQLAVVIRYVDSRGYVIERFLGILHVRDTTALSLKKAIDDLFSKHGLSISQIRGQGYDGASNMRGEYNGLKTLIMKENGVAKKHVQVSSMYNTLSTLVHVLEGSSKRQEILREQRLKKVVDDLMTGDLVSGRGLNQETSLQRACDTRWGSHFGSLLKLVLMYDSVIDVLLIIENDGLVEQRGQAYALLNSLQSFEFAFILHLMKKIMGITNALSEALQRKDQDIVNAMGLVKVSKQQLQATREDGWDFLLDEVCLFCEKHEIIIPKMDEMFITSGRSRRKVQQITNLHHYRVELFCAVIDLQLQELNNRFNEINMELLLCMACLNPSDSFAAFDKKKLIRLAEHYPCEFSKLDILALDIELDTYINDLKSAKEFLDLRKISDLAQRLVETKRDIVYPLVYMLLKLALILPVATATVERAFSAMNIVKNRLRNRMGDTWMNDCLVTYIEKNILREVENEKVVNRYQNMKTRREQLRPFMVIELALRKFNVIDGCINEEEEVLMSIKGQTATRDAMESLLPEKAMACDIINCYCAMKTARQQRRAVEESIRWWFMPTWFQQEILEFNKSADELYYAYLQECKVGDNIKKCEKIFVPMWHDAHWYMCVVDMANEEVLIYDSMRGHEQMDMIRRGFVETMIERLEAALTHGLEGWDCGLFMLKYMDMLSSGIGSWKWNQERRKLALCLVLDDANVVRHQIMRKANIHRSLEMNKVEVG</sequence>
<keyword evidence="2" id="KW-0645">Protease</keyword>
<keyword evidence="5" id="KW-1185">Reference proteome</keyword>
<protein>
    <recommendedName>
        <fullName evidence="4">Ubiquitin-like protease family profile domain-containing protein</fullName>
    </recommendedName>
</protein>
<organism evidence="5 6">
    <name type="scientific">Coffea arabica</name>
    <name type="common">Arabian coffee</name>
    <dbReference type="NCBI Taxonomy" id="13443"/>
    <lineage>
        <taxon>Eukaryota</taxon>
        <taxon>Viridiplantae</taxon>
        <taxon>Streptophyta</taxon>
        <taxon>Embryophyta</taxon>
        <taxon>Tracheophyta</taxon>
        <taxon>Spermatophyta</taxon>
        <taxon>Magnoliopsida</taxon>
        <taxon>eudicotyledons</taxon>
        <taxon>Gunneridae</taxon>
        <taxon>Pentapetalae</taxon>
        <taxon>asterids</taxon>
        <taxon>lamiids</taxon>
        <taxon>Gentianales</taxon>
        <taxon>Rubiaceae</taxon>
        <taxon>Ixoroideae</taxon>
        <taxon>Gardenieae complex</taxon>
        <taxon>Bertiereae - Coffeeae clade</taxon>
        <taxon>Coffeeae</taxon>
        <taxon>Coffea</taxon>
    </lineage>
</organism>
<gene>
    <name evidence="6" type="primary">LOC140006343</name>
</gene>
<comment type="similarity">
    <text evidence="1">Belongs to the peptidase C48 family.</text>
</comment>
<evidence type="ECO:0000259" key="4">
    <source>
        <dbReference type="PROSITE" id="PS50600"/>
    </source>
</evidence>
<dbReference type="Pfam" id="PF05699">
    <property type="entry name" value="Dimer_Tnp_hAT"/>
    <property type="match status" value="1"/>
</dbReference>
<evidence type="ECO:0000313" key="6">
    <source>
        <dbReference type="RefSeq" id="XP_071904260.1"/>
    </source>
</evidence>
<dbReference type="Pfam" id="PF02902">
    <property type="entry name" value="Peptidase_C48"/>
    <property type="match status" value="1"/>
</dbReference>
<dbReference type="InterPro" id="IPR012337">
    <property type="entry name" value="RNaseH-like_sf"/>
</dbReference>
<name>A0ABM4UAF1_COFAR</name>
<dbReference type="SUPFAM" id="SSF53098">
    <property type="entry name" value="Ribonuclease H-like"/>
    <property type="match status" value="1"/>
</dbReference>
<reference evidence="6" key="1">
    <citation type="submission" date="2025-08" db="UniProtKB">
        <authorList>
            <consortium name="RefSeq"/>
        </authorList>
    </citation>
    <scope>IDENTIFICATION</scope>
    <source>
        <tissue evidence="6">Leaves</tissue>
    </source>
</reference>
<dbReference type="SMART" id="SM00597">
    <property type="entry name" value="ZnF_TTF"/>
    <property type="match status" value="1"/>
</dbReference>